<feature type="signal peptide" evidence="6">
    <location>
        <begin position="1"/>
        <end position="25"/>
    </location>
</feature>
<dbReference type="EMBL" id="JAUSVX010000032">
    <property type="protein sequence ID" value="MDQ0475282.1"/>
    <property type="molecule type" value="Genomic_DNA"/>
</dbReference>
<keyword evidence="3" id="KW-0813">Transport</keyword>
<dbReference type="PANTHER" id="PTHR43649:SF34">
    <property type="entry name" value="ABC TRANSPORTER PERIPLASMIC-BINDING PROTEIN YCJN-RELATED"/>
    <property type="match status" value="1"/>
</dbReference>
<evidence type="ECO:0000313" key="8">
    <source>
        <dbReference type="Proteomes" id="UP001242480"/>
    </source>
</evidence>
<gene>
    <name evidence="7" type="ORF">QO011_008324</name>
</gene>
<comment type="similarity">
    <text evidence="2">Belongs to the bacterial solute-binding protein 1 family.</text>
</comment>
<reference evidence="7 8" key="1">
    <citation type="submission" date="2023-07" db="EMBL/GenBank/DDBJ databases">
        <title>Genomic Encyclopedia of Type Strains, Phase IV (KMG-IV): sequencing the most valuable type-strain genomes for metagenomic binning, comparative biology and taxonomic classification.</title>
        <authorList>
            <person name="Goeker M."/>
        </authorList>
    </citation>
    <scope>NUCLEOTIDE SEQUENCE [LARGE SCALE GENOMIC DNA]</scope>
    <source>
        <strain evidence="7 8">DSM 19619</strain>
    </source>
</reference>
<dbReference type="Proteomes" id="UP001242480">
    <property type="component" value="Unassembled WGS sequence"/>
</dbReference>
<dbReference type="InterPro" id="IPR006059">
    <property type="entry name" value="SBP"/>
</dbReference>
<keyword evidence="7" id="KW-0762">Sugar transport</keyword>
<feature type="chain" id="PRO_5047218261" evidence="6">
    <location>
        <begin position="26"/>
        <end position="471"/>
    </location>
</feature>
<evidence type="ECO:0000313" key="7">
    <source>
        <dbReference type="EMBL" id="MDQ0475282.1"/>
    </source>
</evidence>
<dbReference type="RefSeq" id="WP_307286292.1">
    <property type="nucleotide sequence ID" value="NZ_JAUSVX010000032.1"/>
</dbReference>
<keyword evidence="5" id="KW-0574">Periplasm</keyword>
<evidence type="ECO:0000256" key="4">
    <source>
        <dbReference type="ARBA" id="ARBA00022729"/>
    </source>
</evidence>
<keyword evidence="4 6" id="KW-0732">Signal</keyword>
<comment type="subcellular location">
    <subcellularLocation>
        <location evidence="1">Periplasm</location>
    </subcellularLocation>
</comment>
<name>A0ABU0JLV5_9HYPH</name>
<evidence type="ECO:0000256" key="1">
    <source>
        <dbReference type="ARBA" id="ARBA00004418"/>
    </source>
</evidence>
<accession>A0ABU0JLV5</accession>
<evidence type="ECO:0000256" key="3">
    <source>
        <dbReference type="ARBA" id="ARBA00022448"/>
    </source>
</evidence>
<dbReference type="Pfam" id="PF13416">
    <property type="entry name" value="SBP_bac_8"/>
    <property type="match status" value="1"/>
</dbReference>
<protein>
    <submittedName>
        <fullName evidence="7">Multiple sugar transport system substrate-binding protein</fullName>
    </submittedName>
</protein>
<proteinExistence type="inferred from homology"/>
<dbReference type="Gene3D" id="3.40.190.10">
    <property type="entry name" value="Periplasmic binding protein-like II"/>
    <property type="match status" value="2"/>
</dbReference>
<dbReference type="SUPFAM" id="SSF53850">
    <property type="entry name" value="Periplasmic binding protein-like II"/>
    <property type="match status" value="1"/>
</dbReference>
<dbReference type="PANTHER" id="PTHR43649">
    <property type="entry name" value="ARABINOSE-BINDING PROTEIN-RELATED"/>
    <property type="match status" value="1"/>
</dbReference>
<keyword evidence="8" id="KW-1185">Reference proteome</keyword>
<sequence length="471" mass="53533">MFCRKTLTALATVVSLGAAIRPAGAEEVTLRMAVPDWPPTRIMKDLFDKQYKAPSGNTVKLDVDFIPWPDYYTRLNASLTSGEKKYNMAVSDSQWLGAFIEGGYYLKINKFVDADPGLQAVFKDLHPAVKASYSTYPYKSDNLYGFPQMPDLVVAYYRKDILCDETEQKAFQAKYNEKLPCTPEEMDAIDWDMFGKIGEFFQRKKGDMLAGKPADDDFYGVEFQVGKGYDFFTTSVYEFLWQHGGDIWDETKQPDAHALGVVNSPVAVKAFEHLLSFVKYMPPEAKTGNLDIFKTDELFRAGKVAVNLEWIGFAESSINPQTSKVADKIAFAQLPGLKTDKGLVKWSVIGGQPFVLMTWNTDLQTKEALDFCKWWLSKDTQIAYAKAGGQSALKSVYTDPSYLTFRPWNRTWAASLDWQKDFWHIPEFFELLTQQQEEYTKAITGQQDAQQTLDNIANFQEKTLKDADRIK</sequence>
<comment type="caution">
    <text evidence="7">The sequence shown here is derived from an EMBL/GenBank/DDBJ whole genome shotgun (WGS) entry which is preliminary data.</text>
</comment>
<organism evidence="7 8">
    <name type="scientific">Labrys wisconsinensis</name>
    <dbReference type="NCBI Taxonomy" id="425677"/>
    <lineage>
        <taxon>Bacteria</taxon>
        <taxon>Pseudomonadati</taxon>
        <taxon>Pseudomonadota</taxon>
        <taxon>Alphaproteobacteria</taxon>
        <taxon>Hyphomicrobiales</taxon>
        <taxon>Xanthobacteraceae</taxon>
        <taxon>Labrys</taxon>
    </lineage>
</organism>
<dbReference type="InterPro" id="IPR050490">
    <property type="entry name" value="Bact_solute-bd_prot1"/>
</dbReference>
<evidence type="ECO:0000256" key="2">
    <source>
        <dbReference type="ARBA" id="ARBA00008520"/>
    </source>
</evidence>
<evidence type="ECO:0000256" key="5">
    <source>
        <dbReference type="ARBA" id="ARBA00022764"/>
    </source>
</evidence>
<evidence type="ECO:0000256" key="6">
    <source>
        <dbReference type="SAM" id="SignalP"/>
    </source>
</evidence>